<evidence type="ECO:0000313" key="1">
    <source>
        <dbReference type="EMBL" id="MFB9834858.1"/>
    </source>
</evidence>
<keyword evidence="2" id="KW-1185">Reference proteome</keyword>
<name>A0ABV5YJP0_9ACTN</name>
<proteinExistence type="predicted"/>
<evidence type="ECO:0000313" key="2">
    <source>
        <dbReference type="Proteomes" id="UP001589627"/>
    </source>
</evidence>
<dbReference type="EMBL" id="JBHLZP010000163">
    <property type="protein sequence ID" value="MFB9834858.1"/>
    <property type="molecule type" value="Genomic_DNA"/>
</dbReference>
<gene>
    <name evidence="1" type="ORF">ACFFNX_21975</name>
</gene>
<comment type="caution">
    <text evidence="1">The sequence shown here is derived from an EMBL/GenBank/DDBJ whole genome shotgun (WGS) entry which is preliminary data.</text>
</comment>
<protein>
    <submittedName>
        <fullName evidence="1">Uncharacterized protein</fullName>
    </submittedName>
</protein>
<sequence>MTDAAPYWCDLVSRRALSRVTGVSGRLYEVRNVGTGEEISMCAVKDEQRYGPLAVQWSVTGGGSEIAKWTKDVAADHPTRLPATLGTGFTVYSPSARLPYFTAATFACGARDAWIEIFVRGVSSGRDATADLAGLMRVAERRFGVLHHCAPVGSG</sequence>
<dbReference type="RefSeq" id="WP_378205263.1">
    <property type="nucleotide sequence ID" value="NZ_JBHLZP010000163.1"/>
</dbReference>
<dbReference type="Proteomes" id="UP001589627">
    <property type="component" value="Unassembled WGS sequence"/>
</dbReference>
<accession>A0ABV5YJP0</accession>
<organism evidence="1 2">
    <name type="scientific">Actinoallomurus acaciae</name>
    <dbReference type="NCBI Taxonomy" id="502577"/>
    <lineage>
        <taxon>Bacteria</taxon>
        <taxon>Bacillati</taxon>
        <taxon>Actinomycetota</taxon>
        <taxon>Actinomycetes</taxon>
        <taxon>Streptosporangiales</taxon>
        <taxon>Thermomonosporaceae</taxon>
        <taxon>Actinoallomurus</taxon>
    </lineage>
</organism>
<reference evidence="1 2" key="1">
    <citation type="submission" date="2024-09" db="EMBL/GenBank/DDBJ databases">
        <authorList>
            <person name="Sun Q."/>
            <person name="Mori K."/>
        </authorList>
    </citation>
    <scope>NUCLEOTIDE SEQUENCE [LARGE SCALE GENOMIC DNA]</scope>
    <source>
        <strain evidence="1 2">TBRC 0563</strain>
    </source>
</reference>